<sequence length="369" mass="40187">MLQVYAAASGDLLAAVPVLELDQNAPFRSLKKWLQRHHGLPEFMCQLVHGTGSKAVQLQADAELRSLVSAEVNVELDLLLLPHPPDGQPFSSKQKGEALHCLCAFERLQAARALIQGSANPDFRLSRLTPLDVALNNSRWEVVRVLLEGGASKVRDVELGPNINKELDGMTPLFKASKTNDVQMLRLLLMARADTNKPCGIDYDTPLGIACSQGFAKSAAMLLEVGASIAKPFGSEPLLRACREGHTNVVSLLLQHRADKDQVFRPVGCTPLSVACEYARVQVVQLLLERRANPRKVFNEREPGPLYMACQTGNREIVELLLQAGVCTDQACGFDLDVPLQVASRQGHHEVVELLQQANASSDIVGPAS</sequence>
<dbReference type="PROSITE" id="PS50088">
    <property type="entry name" value="ANK_REPEAT"/>
    <property type="match status" value="3"/>
</dbReference>
<dbReference type="Proteomes" id="UP000649617">
    <property type="component" value="Unassembled WGS sequence"/>
</dbReference>
<gene>
    <name evidence="4" type="primary">mask</name>
    <name evidence="4" type="ORF">SPIL2461_LOCUS8335</name>
</gene>
<dbReference type="PROSITE" id="PS50297">
    <property type="entry name" value="ANK_REP_REGION"/>
    <property type="match status" value="3"/>
</dbReference>
<dbReference type="OrthoDB" id="20872at2759"/>
<keyword evidence="1" id="KW-0677">Repeat</keyword>
<comment type="caution">
    <text evidence="4">The sequence shown here is derived from an EMBL/GenBank/DDBJ whole genome shotgun (WGS) entry which is preliminary data.</text>
</comment>
<reference evidence="4" key="1">
    <citation type="submission" date="2021-02" db="EMBL/GenBank/DDBJ databases">
        <authorList>
            <person name="Dougan E. K."/>
            <person name="Rhodes N."/>
            <person name="Thang M."/>
            <person name="Chan C."/>
        </authorList>
    </citation>
    <scope>NUCLEOTIDE SEQUENCE</scope>
</reference>
<keyword evidence="5" id="KW-1185">Reference proteome</keyword>
<evidence type="ECO:0000256" key="3">
    <source>
        <dbReference type="PROSITE-ProRule" id="PRU00023"/>
    </source>
</evidence>
<dbReference type="SUPFAM" id="SSF48403">
    <property type="entry name" value="Ankyrin repeat"/>
    <property type="match status" value="2"/>
</dbReference>
<dbReference type="PANTHER" id="PTHR24173">
    <property type="entry name" value="ANKYRIN REPEAT CONTAINING"/>
    <property type="match status" value="1"/>
</dbReference>
<accession>A0A812PY98</accession>
<dbReference type="AlphaFoldDB" id="A0A812PY98"/>
<evidence type="ECO:0000313" key="4">
    <source>
        <dbReference type="EMBL" id="CAE7351068.1"/>
    </source>
</evidence>
<protein>
    <submittedName>
        <fullName evidence="4">Mask protein</fullName>
    </submittedName>
</protein>
<evidence type="ECO:0000256" key="2">
    <source>
        <dbReference type="ARBA" id="ARBA00023043"/>
    </source>
</evidence>
<evidence type="ECO:0000313" key="5">
    <source>
        <dbReference type="Proteomes" id="UP000649617"/>
    </source>
</evidence>
<name>A0A812PY98_SYMPI</name>
<dbReference type="InterPro" id="IPR036770">
    <property type="entry name" value="Ankyrin_rpt-contain_sf"/>
</dbReference>
<dbReference type="Gene3D" id="1.25.40.20">
    <property type="entry name" value="Ankyrin repeat-containing domain"/>
    <property type="match status" value="1"/>
</dbReference>
<organism evidence="4 5">
    <name type="scientific">Symbiodinium pilosum</name>
    <name type="common">Dinoflagellate</name>
    <dbReference type="NCBI Taxonomy" id="2952"/>
    <lineage>
        <taxon>Eukaryota</taxon>
        <taxon>Sar</taxon>
        <taxon>Alveolata</taxon>
        <taxon>Dinophyceae</taxon>
        <taxon>Suessiales</taxon>
        <taxon>Symbiodiniaceae</taxon>
        <taxon>Symbiodinium</taxon>
    </lineage>
</organism>
<feature type="repeat" description="ANK" evidence="3">
    <location>
        <begin position="168"/>
        <end position="196"/>
    </location>
</feature>
<keyword evidence="2 3" id="KW-0040">ANK repeat</keyword>
<feature type="repeat" description="ANK" evidence="3">
    <location>
        <begin position="267"/>
        <end position="293"/>
    </location>
</feature>
<dbReference type="SMART" id="SM00248">
    <property type="entry name" value="ANK"/>
    <property type="match status" value="8"/>
</dbReference>
<feature type="repeat" description="ANK" evidence="3">
    <location>
        <begin position="233"/>
        <end position="265"/>
    </location>
</feature>
<evidence type="ECO:0000256" key="1">
    <source>
        <dbReference type="ARBA" id="ARBA00022737"/>
    </source>
</evidence>
<dbReference type="PANTHER" id="PTHR24173:SF74">
    <property type="entry name" value="ANKYRIN REPEAT DOMAIN-CONTAINING PROTEIN 16"/>
    <property type="match status" value="1"/>
</dbReference>
<proteinExistence type="predicted"/>
<dbReference type="EMBL" id="CAJNIZ010013570">
    <property type="protein sequence ID" value="CAE7351068.1"/>
    <property type="molecule type" value="Genomic_DNA"/>
</dbReference>
<dbReference type="Pfam" id="PF12796">
    <property type="entry name" value="Ank_2"/>
    <property type="match status" value="3"/>
</dbReference>
<dbReference type="InterPro" id="IPR002110">
    <property type="entry name" value="Ankyrin_rpt"/>
</dbReference>